<dbReference type="PANTHER" id="PTHR43685:SF3">
    <property type="entry name" value="SLR2126 PROTEIN"/>
    <property type="match status" value="1"/>
</dbReference>
<accession>A0ABT2GIX4</accession>
<dbReference type="PANTHER" id="PTHR43685">
    <property type="entry name" value="GLYCOSYLTRANSFERASE"/>
    <property type="match status" value="1"/>
</dbReference>
<evidence type="ECO:0000256" key="2">
    <source>
        <dbReference type="SAM" id="Phobius"/>
    </source>
</evidence>
<organism evidence="3 4">
    <name type="scientific">Herbiconiux gentiana</name>
    <dbReference type="NCBI Taxonomy" id="2970912"/>
    <lineage>
        <taxon>Bacteria</taxon>
        <taxon>Bacillati</taxon>
        <taxon>Actinomycetota</taxon>
        <taxon>Actinomycetes</taxon>
        <taxon>Micrococcales</taxon>
        <taxon>Microbacteriaceae</taxon>
        <taxon>Herbiconiux</taxon>
    </lineage>
</organism>
<feature type="transmembrane region" description="Helical" evidence="2">
    <location>
        <begin position="712"/>
        <end position="738"/>
    </location>
</feature>
<dbReference type="EMBL" id="JANTEZ010000009">
    <property type="protein sequence ID" value="MCS5716180.1"/>
    <property type="molecule type" value="Genomic_DNA"/>
</dbReference>
<feature type="compositionally biased region" description="Basic and acidic residues" evidence="1">
    <location>
        <begin position="1284"/>
        <end position="1297"/>
    </location>
</feature>
<feature type="transmembrane region" description="Helical" evidence="2">
    <location>
        <begin position="354"/>
        <end position="374"/>
    </location>
</feature>
<dbReference type="Gene3D" id="3.90.550.10">
    <property type="entry name" value="Spore Coat Polysaccharide Biosynthesis Protein SpsA, Chain A"/>
    <property type="match status" value="1"/>
</dbReference>
<protein>
    <submittedName>
        <fullName evidence="3">Glycosyltransferase family 2 protein</fullName>
    </submittedName>
</protein>
<evidence type="ECO:0000313" key="4">
    <source>
        <dbReference type="Proteomes" id="UP001165580"/>
    </source>
</evidence>
<feature type="transmembrane region" description="Helical" evidence="2">
    <location>
        <begin position="653"/>
        <end position="676"/>
    </location>
</feature>
<feature type="compositionally biased region" description="Acidic residues" evidence="1">
    <location>
        <begin position="1325"/>
        <end position="1335"/>
    </location>
</feature>
<name>A0ABT2GIX4_9MICO</name>
<comment type="caution">
    <text evidence="3">The sequence shown here is derived from an EMBL/GenBank/DDBJ whole genome shotgun (WGS) entry which is preliminary data.</text>
</comment>
<reference evidence="3" key="1">
    <citation type="submission" date="2022-08" db="EMBL/GenBank/DDBJ databases">
        <authorList>
            <person name="Deng Y."/>
            <person name="Han X.-F."/>
            <person name="Zhang Y.-Q."/>
        </authorList>
    </citation>
    <scope>NUCLEOTIDE SEQUENCE</scope>
    <source>
        <strain evidence="3">CPCC 205716</strain>
    </source>
</reference>
<feature type="transmembrane region" description="Helical" evidence="2">
    <location>
        <begin position="251"/>
        <end position="272"/>
    </location>
</feature>
<keyword evidence="2" id="KW-0812">Transmembrane</keyword>
<feature type="region of interest" description="Disordered" evidence="1">
    <location>
        <begin position="1128"/>
        <end position="1377"/>
    </location>
</feature>
<keyword evidence="4" id="KW-1185">Reference proteome</keyword>
<feature type="compositionally biased region" description="Low complexity" evidence="1">
    <location>
        <begin position="1128"/>
        <end position="1138"/>
    </location>
</feature>
<feature type="transmembrane region" description="Helical" evidence="2">
    <location>
        <begin position="552"/>
        <end position="571"/>
    </location>
</feature>
<feature type="transmembrane region" description="Helical" evidence="2">
    <location>
        <begin position="411"/>
        <end position="433"/>
    </location>
</feature>
<dbReference type="RefSeq" id="WP_259487680.1">
    <property type="nucleotide sequence ID" value="NZ_JANTEZ010000009.1"/>
</dbReference>
<dbReference type="Proteomes" id="UP001165580">
    <property type="component" value="Unassembled WGS sequence"/>
</dbReference>
<keyword evidence="2" id="KW-0472">Membrane</keyword>
<feature type="transmembrane region" description="Helical" evidence="2">
    <location>
        <begin position="466"/>
        <end position="483"/>
    </location>
</feature>
<feature type="transmembrane region" description="Helical" evidence="2">
    <location>
        <begin position="683"/>
        <end position="706"/>
    </location>
</feature>
<feature type="transmembrane region" description="Helical" evidence="2">
    <location>
        <begin position="380"/>
        <end position="399"/>
    </location>
</feature>
<feature type="transmembrane region" description="Helical" evidence="2">
    <location>
        <begin position="521"/>
        <end position="546"/>
    </location>
</feature>
<dbReference type="Pfam" id="PF13641">
    <property type="entry name" value="Glyco_tranf_2_3"/>
    <property type="match status" value="1"/>
</dbReference>
<feature type="compositionally biased region" description="Low complexity" evidence="1">
    <location>
        <begin position="1231"/>
        <end position="1254"/>
    </location>
</feature>
<feature type="region of interest" description="Disordered" evidence="1">
    <location>
        <begin position="1042"/>
        <end position="1107"/>
    </location>
</feature>
<evidence type="ECO:0000313" key="3">
    <source>
        <dbReference type="EMBL" id="MCS5716180.1"/>
    </source>
</evidence>
<feature type="compositionally biased region" description="Basic and acidic residues" evidence="1">
    <location>
        <begin position="1341"/>
        <end position="1377"/>
    </location>
</feature>
<keyword evidence="2" id="KW-1133">Transmembrane helix</keyword>
<feature type="compositionally biased region" description="Low complexity" evidence="1">
    <location>
        <begin position="1068"/>
        <end position="1099"/>
    </location>
</feature>
<evidence type="ECO:0000256" key="1">
    <source>
        <dbReference type="SAM" id="MobiDB-lite"/>
    </source>
</evidence>
<feature type="compositionally biased region" description="Low complexity" evidence="1">
    <location>
        <begin position="1175"/>
        <end position="1199"/>
    </location>
</feature>
<feature type="compositionally biased region" description="Polar residues" evidence="1">
    <location>
        <begin position="1057"/>
        <end position="1067"/>
    </location>
</feature>
<feature type="transmembrane region" description="Helical" evidence="2">
    <location>
        <begin position="625"/>
        <end position="647"/>
    </location>
</feature>
<dbReference type="SUPFAM" id="SSF53448">
    <property type="entry name" value="Nucleotide-diphospho-sugar transferases"/>
    <property type="match status" value="1"/>
</dbReference>
<sequence>MRARVTAVLVSSNGADYLPRTLEAIAAQTRAPDALVVVDCASTDATSALLAAAHPTRFIQASSRLNFGTAIAHALGVAPPPDDANEWLWLLAHDTAPEPDALAALLAAVEVNPSVAAAGPKQMEWDDPDYISEFGETITRTGASVPLVETELDQAQHDRMSDVLAMGAAGLLVRHTVWNEVGGFDPALPTADNALDFGIRTRLAGHRVIAVPAARVATDGDGLSGPGRSIKGSARRKRQTARRAAQLHRRLVYAPAFAVVFHWLSLVPLAVARSLFQLVRKQPGAIGGEFAAAFKTAFGSHIGAARRRLKASKKVGWRAIAPLRMPGDEIRRRASLQREIALTYLRGERDRIQFISSGGVATVLVIALIGSVVFLPVFGAAALTGGGALPLETTVGGLWAQIGTGFRDIGLGFVGAADPFAAVLAVLGSITFWSPSLAIVGLYLVALPLAALAAWFCAARLTDRPVLRSAAAVLWVLAPPFVGALDAGMIGPVIAHLLLPWLVLALLAAPKSWSASAIASILFAAVLACAPSLWPALIVVWLIATIASRRDVMRLIGIPLPALVLFAPLIWDQFQRGTPLALLADPGLTVWRPTVPVVELLLGLPRTGLGGWESLAAGVGIDAGIVLLVLGILVVPLALIALAALFLPGSYRAVVAVVIALLGFATAVGSQQLALATSGSQSVAIWPGSGLSLAWLGLIGAAILGLSSLPRLVALPAVVATAAVAVIVLPSALGLLLGTSEVAAGAGRQLPAYVTAEASNTPRVGTLLLAPQGDGGIGASVVHGAGPTLDQQSTLASTAAYAGVDGADGSELASIVGNAASISGAEVSSRLTALGIEFVLLTPAPADEQGAPADEIATRTANALNSNAQFTFIGETFAGALWQVADDGTLASLPEPSPTNGGTPLGVLVLVVQAFVFGVALLLALPAGRLQVQGNRAVSTTAHVGAADSVEEEIAEEKLTDVSDRVPVGEEPEALDAPAGARAPAAAPATAPASAAPVTPASAEAAPVAVESAGPAAAPGIGAGGAAAATVSAIALAGATTAEATDRSTTDDAADANPSTGPSTAAEPSTGGTAAAQTADEAPDATDAGATEPAAPAAAPEDDRAAASSVTTAAGVYAAHYVDEQPAAPDAPAAVTAPESGSDAPWWAGTSRPSMPVAEQNSTAEYAGHRPEPDATPADATPAVVTPVADDAPTVDAPVELGDEGDAAGFTRDAPAEEPVAPQPSLSEQVEAATADTAPTPIIPPAEAQAAEPAGDSVDTERVHAEELPAPVSAFDHAAAQADGRVDERAEDRHDGSADVAAAQPQSRFEPGYVAPQGTPLPAPEYDDYDPDDETVLSIRDAIDREDGVTPDAHEHDDHGSDAHHEDDHEEGPTDAR</sequence>
<proteinExistence type="predicted"/>
<feature type="transmembrane region" description="Helical" evidence="2">
    <location>
        <begin position="439"/>
        <end position="459"/>
    </location>
</feature>
<dbReference type="InterPro" id="IPR029044">
    <property type="entry name" value="Nucleotide-diphossugar_trans"/>
</dbReference>
<dbReference type="InterPro" id="IPR050834">
    <property type="entry name" value="Glycosyltransf_2"/>
</dbReference>
<gene>
    <name evidence="3" type="ORF">NVV95_16660</name>
</gene>